<evidence type="ECO:0000256" key="3">
    <source>
        <dbReference type="ARBA" id="ARBA00022679"/>
    </source>
</evidence>
<evidence type="ECO:0000256" key="1">
    <source>
        <dbReference type="ARBA" id="ARBA00007137"/>
    </source>
</evidence>
<dbReference type="GO" id="GO:0015948">
    <property type="term" value="P:methanogenesis"/>
    <property type="evidence" value="ECO:0007669"/>
    <property type="project" value="InterPro"/>
</dbReference>
<dbReference type="Proteomes" id="UP000046155">
    <property type="component" value="Unassembled WGS sequence"/>
</dbReference>
<proteinExistence type="inferred from homology"/>
<dbReference type="GO" id="GO:0032259">
    <property type="term" value="P:methylation"/>
    <property type="evidence" value="ECO:0007669"/>
    <property type="project" value="UniProtKB-KW"/>
</dbReference>
<sequence length="361" mass="39093">MKFLKLAHVAKDINISGGMLVEPNDLDDRVRYLDVLYAHLRYSTKCPMGSSYGTDGAKDTIELLAAVFGGRDVLKEKPAVITLINTISPLKLDERQTGALLEYAIMNQPVIIASLVMAGSTGPATLAGCMAVQNAEVLAGITLAQTVSPGTPVIYGSASSVTDMHSGSVSIANGEAGLMAASAAQMAKFYGVPCRSGGGVTDSKTVDGQAGYESAIMLMAPVSAGTNIILHTAGILQYWLCMSFEKFVMDAEIAGILRRFRRGIEIDEQSLAFDVVSKVGPGNHFLNQKHTRIHHKTEFRKPMLSDRQSYEGWAIESLNTEDRAHQLCQKMVADYEDPGLDEGLQKELQSYINSRKEELLK</sequence>
<reference evidence="5" key="1">
    <citation type="submission" date="2015-01" db="EMBL/GenBank/DDBJ databases">
        <authorList>
            <person name="Manzoor Shahid"/>
            <person name="Zubair Saima"/>
        </authorList>
    </citation>
    <scope>NUCLEOTIDE SEQUENCE [LARGE SCALE GENOMIC DNA]</scope>
    <source>
        <strain evidence="5">Sp3</strain>
    </source>
</reference>
<evidence type="ECO:0000313" key="4">
    <source>
        <dbReference type="EMBL" id="CEO90569.1"/>
    </source>
</evidence>
<organism evidence="4 5">
    <name type="scientific">Syntrophaceticus schinkii</name>
    <dbReference type="NCBI Taxonomy" id="499207"/>
    <lineage>
        <taxon>Bacteria</taxon>
        <taxon>Bacillati</taxon>
        <taxon>Bacillota</taxon>
        <taxon>Clostridia</taxon>
        <taxon>Thermoanaerobacterales</taxon>
        <taxon>Thermoanaerobacterales Family III. Incertae Sedis</taxon>
        <taxon>Syntrophaceticus</taxon>
    </lineage>
</organism>
<dbReference type="InterPro" id="IPR010426">
    <property type="entry name" value="MTTB_MeTrfase"/>
</dbReference>
<evidence type="ECO:0000256" key="2">
    <source>
        <dbReference type="ARBA" id="ARBA00022603"/>
    </source>
</evidence>
<dbReference type="AlphaFoldDB" id="A0A0B7MIU6"/>
<dbReference type="Pfam" id="PF06253">
    <property type="entry name" value="MTTB"/>
    <property type="match status" value="1"/>
</dbReference>
<keyword evidence="5" id="KW-1185">Reference proteome</keyword>
<evidence type="ECO:0000313" key="5">
    <source>
        <dbReference type="Proteomes" id="UP000046155"/>
    </source>
</evidence>
<accession>A0A0B7MIU6</accession>
<dbReference type="GO" id="GO:0008168">
    <property type="term" value="F:methyltransferase activity"/>
    <property type="evidence" value="ECO:0007669"/>
    <property type="project" value="UniProtKB-KW"/>
</dbReference>
<name>A0A0B7MIU6_9FIRM</name>
<dbReference type="EMBL" id="CDRZ01000298">
    <property type="protein sequence ID" value="CEO90569.1"/>
    <property type="molecule type" value="Genomic_DNA"/>
</dbReference>
<comment type="similarity">
    <text evidence="1">Belongs to the trimethylamine methyltransferase family.</text>
</comment>
<protein>
    <submittedName>
        <fullName evidence="4">Trimethylamine methyltransferase</fullName>
    </submittedName>
</protein>
<keyword evidence="3 4" id="KW-0808">Transferase</keyword>
<keyword evidence="2 4" id="KW-0489">Methyltransferase</keyword>
<dbReference type="InterPro" id="IPR038601">
    <property type="entry name" value="MttB-like_sf"/>
</dbReference>
<dbReference type="Gene3D" id="3.20.20.480">
    <property type="entry name" value="Trimethylamine methyltransferase-like"/>
    <property type="match status" value="1"/>
</dbReference>
<gene>
    <name evidence="4" type="ORF">SSCH_960029</name>
</gene>